<dbReference type="PANTHER" id="PTHR12093">
    <property type="entry name" value="NCK-ASSOCIATED PROTEIN 1"/>
    <property type="match status" value="1"/>
</dbReference>
<dbReference type="InterPro" id="IPR019137">
    <property type="entry name" value="Nck-associated_protein-1"/>
</dbReference>
<dbReference type="EMBL" id="VZSQ01000293">
    <property type="protein sequence ID" value="NWZ58910.1"/>
    <property type="molecule type" value="Genomic_DNA"/>
</dbReference>
<feature type="compositionally biased region" description="Basic and acidic residues" evidence="1">
    <location>
        <begin position="633"/>
        <end position="652"/>
    </location>
</feature>
<feature type="non-terminal residue" evidence="2">
    <location>
        <position position="1"/>
    </location>
</feature>
<feature type="region of interest" description="Disordered" evidence="1">
    <location>
        <begin position="619"/>
        <end position="653"/>
    </location>
</feature>
<accession>A0A7K7NUM5</accession>
<name>A0A7K7NUM5_HALAL</name>
<dbReference type="AlphaFoldDB" id="A0A7K7NUM5"/>
<dbReference type="GO" id="GO:0030866">
    <property type="term" value="P:cortical actin cytoskeleton organization"/>
    <property type="evidence" value="ECO:0007669"/>
    <property type="project" value="TreeGrafter"/>
</dbReference>
<dbReference type="GO" id="GO:0030031">
    <property type="term" value="P:cell projection assembly"/>
    <property type="evidence" value="ECO:0007669"/>
    <property type="project" value="TreeGrafter"/>
</dbReference>
<evidence type="ECO:0000313" key="3">
    <source>
        <dbReference type="Proteomes" id="UP000585422"/>
    </source>
</evidence>
<reference evidence="2 3" key="1">
    <citation type="submission" date="2019-09" db="EMBL/GenBank/DDBJ databases">
        <title>Bird 10,000 Genomes (B10K) Project - Family phase.</title>
        <authorList>
            <person name="Zhang G."/>
        </authorList>
    </citation>
    <scope>NUCLEOTIDE SEQUENCE [LARGE SCALE GENOMIC DNA]</scope>
    <source>
        <strain evidence="2">OUT-0040</strain>
        <tissue evidence="2">Blood</tissue>
    </source>
</reference>
<evidence type="ECO:0000313" key="2">
    <source>
        <dbReference type="EMBL" id="NWZ58910.1"/>
    </source>
</evidence>
<dbReference type="OrthoDB" id="548214at2759"/>
<dbReference type="GO" id="GO:0016477">
    <property type="term" value="P:cell migration"/>
    <property type="evidence" value="ECO:0007669"/>
    <property type="project" value="TreeGrafter"/>
</dbReference>
<feature type="non-terminal residue" evidence="2">
    <location>
        <position position="1141"/>
    </location>
</feature>
<evidence type="ECO:0000256" key="1">
    <source>
        <dbReference type="SAM" id="MobiDB-lite"/>
    </source>
</evidence>
<dbReference type="Pfam" id="PF09735">
    <property type="entry name" value="Nckap1"/>
    <property type="match status" value="3"/>
</dbReference>
<keyword evidence="3" id="KW-1185">Reference proteome</keyword>
<protein>
    <submittedName>
        <fullName evidence="2">NCKPL protein</fullName>
    </submittedName>
</protein>
<gene>
    <name evidence="2" type="primary">Nckap1l</name>
    <name evidence="2" type="ORF">HALALB_R14341</name>
</gene>
<feature type="compositionally biased region" description="Basic residues" evidence="1">
    <location>
        <begin position="622"/>
        <end position="632"/>
    </location>
</feature>
<dbReference type="GO" id="GO:0048812">
    <property type="term" value="P:neuron projection morphogenesis"/>
    <property type="evidence" value="ECO:0007669"/>
    <property type="project" value="TreeGrafter"/>
</dbReference>
<proteinExistence type="predicted"/>
<dbReference type="GO" id="GO:0031209">
    <property type="term" value="C:SCAR complex"/>
    <property type="evidence" value="ECO:0007669"/>
    <property type="project" value="TreeGrafter"/>
</dbReference>
<sequence>MSLPSVYQNKFAEKLTILNDRGRGVLVRIYNIKKVGAGWWGGRVPGSPGRGRFGQHLGPVHKDKGDIARVLGPFYHSFLDVLEFRDHVYELLNTIDASQCFFDIHVNYDFTKSYLDLVVTYVSLVLLLARTEDRRLLIGMYHCAHEMSHGTSDPSFARLGQMVLEYDHPLKKLMEEFGPHTKAVTSALLSLHFLFARRNQGAEQWRSDQLLSLLSTTGTMLSPASSDTMACEYLSLEVMERWILMGFLVCPGALGSSPQCLELWRLALQGSLYITLLRDEALQVHKVTEELLSSLKGYGKRVADLKECKEHAVAHSGSLHRGRRAYLRGAVRELEVLLEDQPGLLGPKALFVFMALSFCRDEVSWLVRHAEHVTKTKTPEDFADNHIAELLFLMEQLRSLVRRHVGVLQRYHVQYLARFDALVLSEVIQNLSVCPEEESIILSSFVSSLLALSVKEVDDKEQFDFMPLRLDWFRLQAYTSVAKASLPLGSNHDVGRVMNLIVFHTKLLDSLEELLAEASDLSDLCFYPRPVEKMFVATMEEPSMLRYSIAFPLLCSHFSRCIHPMCPEEYPHLKAIALGLCNKFLEEMARQASTCVMDACAEQHNLSEQLLPKHCASTVSKARNKKTMKQPAKKGEPERDKPGAESQRKDRTLTTNMDKLHLTLAELSLSLNHVPNFTVFEHTVTPAEYLSSHLETRLTKAIVAMAGYSQATQEVARPSEVLVGLSAYMTFIQSLGQFVGLDTGRIIRSVLLQQTQPRDAAGEQTLTTIYTNWYLEALLRQASTGAIILAPALQAFATVPQEGEPHFSAAEFSDVSGEGCGDAVGRGSSPPDHADVPVLVPLPAEMRALAELIGPYGMKFLSDNLMWHVGSQVTELKKLVNENMDTLVQLRSSSCKPEQMAALLPRLTSAENVLKRMTIIGEILSFRAMAQQGLREVFSHHCPFLMGPIECLTDVVTPDTDIQVTLSIFELASAAGIPCEVDPALVNVLAGSKTDGSSPEEDYKVACLLLVFVAVSLPLLASDPASFYNTEVDGYNNNIHCLAKAIIHVSAALFTVHNKNIETHLKEFLLLASVSLLQLGQETDKVRARNRDSISLLMQLIVAESSFLTVDMLETCFPYVLLRNAYREVCRENMLSRVPSH</sequence>
<comment type="caution">
    <text evidence="2">The sequence shown here is derived from an EMBL/GenBank/DDBJ whole genome shotgun (WGS) entry which is preliminary data.</text>
</comment>
<dbReference type="PANTHER" id="PTHR12093:SF9">
    <property type="entry name" value="NCK-ASSOCIATED PROTEIN 1-LIKE"/>
    <property type="match status" value="1"/>
</dbReference>
<organism evidence="2 3">
    <name type="scientific">Haliaeetus albicilla</name>
    <name type="common">White-tailed sea-eagle</name>
    <name type="synonym">Falco albicilla</name>
    <dbReference type="NCBI Taxonomy" id="8969"/>
    <lineage>
        <taxon>Eukaryota</taxon>
        <taxon>Metazoa</taxon>
        <taxon>Chordata</taxon>
        <taxon>Craniata</taxon>
        <taxon>Vertebrata</taxon>
        <taxon>Euteleostomi</taxon>
        <taxon>Archelosauria</taxon>
        <taxon>Archosauria</taxon>
        <taxon>Dinosauria</taxon>
        <taxon>Saurischia</taxon>
        <taxon>Theropoda</taxon>
        <taxon>Coelurosauria</taxon>
        <taxon>Aves</taxon>
        <taxon>Neognathae</taxon>
        <taxon>Neoaves</taxon>
        <taxon>Telluraves</taxon>
        <taxon>Accipitrimorphae</taxon>
        <taxon>Accipitriformes</taxon>
        <taxon>Accipitridae</taxon>
        <taxon>Accipitrinae</taxon>
        <taxon>Haliaeetus</taxon>
    </lineage>
</organism>
<dbReference type="Proteomes" id="UP000585422">
    <property type="component" value="Unassembled WGS sequence"/>
</dbReference>